<feature type="domain" description="Histidine-specific methyltransferase SAM-dependent" evidence="3">
    <location>
        <begin position="13"/>
        <end position="321"/>
    </location>
</feature>
<evidence type="ECO:0000256" key="1">
    <source>
        <dbReference type="ARBA" id="ARBA00022603"/>
    </source>
</evidence>
<dbReference type="PANTHER" id="PTHR43397:SF1">
    <property type="entry name" value="ERGOTHIONEINE BIOSYNTHESIS PROTEIN 1"/>
    <property type="match status" value="1"/>
</dbReference>
<proteinExistence type="predicted"/>
<dbReference type="InterPro" id="IPR035094">
    <property type="entry name" value="EgtD"/>
</dbReference>
<dbReference type="SUPFAM" id="SSF53335">
    <property type="entry name" value="S-adenosyl-L-methionine-dependent methyltransferases"/>
    <property type="match status" value="1"/>
</dbReference>
<dbReference type="NCBIfam" id="TIGR03438">
    <property type="entry name" value="egtD_ergothio"/>
    <property type="match status" value="1"/>
</dbReference>
<dbReference type="RefSeq" id="WP_073315546.1">
    <property type="nucleotide sequence ID" value="NZ_FQYP01000003.1"/>
</dbReference>
<accession>A0A1M6E3M6</accession>
<dbReference type="InterPro" id="IPR017804">
    <property type="entry name" value="MeTrfase_EgtD-like"/>
</dbReference>
<keyword evidence="1 4" id="KW-0489">Methyltransferase</keyword>
<name>A0A1M6E3M6_9FLAO</name>
<sequence>MNTKDQKVQISTFEKEVCEGLTTFPKYLSSKYFYDEIGDKLFQQIMALPEYYLTRAEYEIFETHRSEIVQSFDANQEGFDLIELGAGDGKKTKVLLKELSDKGFDFTYVPIDISQNAVEGLVNDLANEMPGIGVNGEIGEYFEVLDRLKQLSDRKKVIMVLGSNIGNLLHQRAIQFLKKLCNAMNPNDLVLMGFDQKKHPQKVLDAYNDKTGVTAAFNKNVLTRINKELNANFDLDKFMHWETYDPESGTAKSYLVSTEKQTVDIDDLSLQVHFEAWESIHTEISQKYDDDIVKWLAEESGLEISKSFADQNMDYKDYLLTKIKSVE</sequence>
<dbReference type="STRING" id="570521.SAMN04488508_103189"/>
<organism evidence="4 5">
    <name type="scientific">Aquimarina spongiae</name>
    <dbReference type="NCBI Taxonomy" id="570521"/>
    <lineage>
        <taxon>Bacteria</taxon>
        <taxon>Pseudomonadati</taxon>
        <taxon>Bacteroidota</taxon>
        <taxon>Flavobacteriia</taxon>
        <taxon>Flavobacteriales</taxon>
        <taxon>Flavobacteriaceae</taxon>
        <taxon>Aquimarina</taxon>
    </lineage>
</organism>
<dbReference type="Proteomes" id="UP000184432">
    <property type="component" value="Unassembled WGS sequence"/>
</dbReference>
<reference evidence="5" key="1">
    <citation type="submission" date="2016-11" db="EMBL/GenBank/DDBJ databases">
        <authorList>
            <person name="Varghese N."/>
            <person name="Submissions S."/>
        </authorList>
    </citation>
    <scope>NUCLEOTIDE SEQUENCE [LARGE SCALE GENOMIC DNA]</scope>
    <source>
        <strain evidence="5">DSM 22623</strain>
    </source>
</reference>
<dbReference type="InterPro" id="IPR051128">
    <property type="entry name" value="EgtD_Methyltrsf_superfamily"/>
</dbReference>
<dbReference type="GO" id="GO:0008168">
    <property type="term" value="F:methyltransferase activity"/>
    <property type="evidence" value="ECO:0007669"/>
    <property type="project" value="UniProtKB-KW"/>
</dbReference>
<protein>
    <submittedName>
        <fullName evidence="4">Dimethylhistidine N-methyltransferase</fullName>
    </submittedName>
</protein>
<dbReference type="AlphaFoldDB" id="A0A1M6E3M6"/>
<evidence type="ECO:0000313" key="4">
    <source>
        <dbReference type="EMBL" id="SHI79993.1"/>
    </source>
</evidence>
<dbReference type="InterPro" id="IPR029063">
    <property type="entry name" value="SAM-dependent_MTases_sf"/>
</dbReference>
<evidence type="ECO:0000256" key="2">
    <source>
        <dbReference type="ARBA" id="ARBA00022679"/>
    </source>
</evidence>
<keyword evidence="2 4" id="KW-0808">Transferase</keyword>
<keyword evidence="5" id="KW-1185">Reference proteome</keyword>
<dbReference type="EMBL" id="FQYP01000003">
    <property type="protein sequence ID" value="SHI79993.1"/>
    <property type="molecule type" value="Genomic_DNA"/>
</dbReference>
<dbReference type="PANTHER" id="PTHR43397">
    <property type="entry name" value="ERGOTHIONEINE BIOSYNTHESIS PROTEIN 1"/>
    <property type="match status" value="1"/>
</dbReference>
<dbReference type="InterPro" id="IPR019257">
    <property type="entry name" value="MeTrfase_dom"/>
</dbReference>
<dbReference type="GO" id="GO:0032259">
    <property type="term" value="P:methylation"/>
    <property type="evidence" value="ECO:0007669"/>
    <property type="project" value="UniProtKB-KW"/>
</dbReference>
<dbReference type="Pfam" id="PF10017">
    <property type="entry name" value="Methyltransf_33"/>
    <property type="match status" value="1"/>
</dbReference>
<gene>
    <name evidence="4" type="ORF">SAMN04488508_103189</name>
</gene>
<dbReference type="OrthoDB" id="5289726at2"/>
<dbReference type="Gene3D" id="3.40.50.150">
    <property type="entry name" value="Vaccinia Virus protein VP39"/>
    <property type="match status" value="1"/>
</dbReference>
<evidence type="ECO:0000259" key="3">
    <source>
        <dbReference type="Pfam" id="PF10017"/>
    </source>
</evidence>
<evidence type="ECO:0000313" key="5">
    <source>
        <dbReference type="Proteomes" id="UP000184432"/>
    </source>
</evidence>
<dbReference type="PIRSF" id="PIRSF018005">
    <property type="entry name" value="UCP018005"/>
    <property type="match status" value="1"/>
</dbReference>